<dbReference type="PIRSF" id="PIRSF002741">
    <property type="entry name" value="MppA"/>
    <property type="match status" value="1"/>
</dbReference>
<keyword evidence="3" id="KW-0813">Transport</keyword>
<feature type="chain" id="PRO_5019751237" evidence="9">
    <location>
        <begin position="28"/>
        <end position="555"/>
    </location>
</feature>
<dbReference type="InterPro" id="IPR023765">
    <property type="entry name" value="SBP_5_CS"/>
</dbReference>
<feature type="region of interest" description="Disordered" evidence="8">
    <location>
        <begin position="27"/>
        <end position="48"/>
    </location>
</feature>
<keyword evidence="6" id="KW-0564">Palmitate</keyword>
<gene>
    <name evidence="11" type="ORF">D8M05_06670</name>
</gene>
<dbReference type="InterPro" id="IPR030678">
    <property type="entry name" value="Peptide/Ni-bd"/>
</dbReference>
<dbReference type="RefSeq" id="WP_121129917.1">
    <property type="nucleotide sequence ID" value="NZ_JBHUFK010000003.1"/>
</dbReference>
<keyword evidence="5" id="KW-0653">Protein transport</keyword>
<dbReference type="GO" id="GO:0015833">
    <property type="term" value="P:peptide transport"/>
    <property type="evidence" value="ECO:0007669"/>
    <property type="project" value="UniProtKB-KW"/>
</dbReference>
<dbReference type="AlphaFoldDB" id="A0A494Z246"/>
<evidence type="ECO:0000313" key="11">
    <source>
        <dbReference type="EMBL" id="RKQ16555.1"/>
    </source>
</evidence>
<dbReference type="GO" id="GO:1904680">
    <property type="term" value="F:peptide transmembrane transporter activity"/>
    <property type="evidence" value="ECO:0007669"/>
    <property type="project" value="TreeGrafter"/>
</dbReference>
<accession>A0A494Z246</accession>
<evidence type="ECO:0000256" key="6">
    <source>
        <dbReference type="ARBA" id="ARBA00023139"/>
    </source>
</evidence>
<evidence type="ECO:0000256" key="2">
    <source>
        <dbReference type="ARBA" id="ARBA00005695"/>
    </source>
</evidence>
<dbReference type="PANTHER" id="PTHR30290">
    <property type="entry name" value="PERIPLASMIC BINDING COMPONENT OF ABC TRANSPORTER"/>
    <property type="match status" value="1"/>
</dbReference>
<feature type="compositionally biased region" description="Low complexity" evidence="8">
    <location>
        <begin position="27"/>
        <end position="44"/>
    </location>
</feature>
<comment type="caution">
    <text evidence="11">The sequence shown here is derived from an EMBL/GenBank/DDBJ whole genome shotgun (WGS) entry which is preliminary data.</text>
</comment>
<keyword evidence="5" id="KW-0571">Peptide transport</keyword>
<proteinExistence type="inferred from homology"/>
<dbReference type="Gene3D" id="3.10.105.10">
    <property type="entry name" value="Dipeptide-binding Protein, Domain 3"/>
    <property type="match status" value="1"/>
</dbReference>
<evidence type="ECO:0000256" key="4">
    <source>
        <dbReference type="ARBA" id="ARBA00022729"/>
    </source>
</evidence>
<evidence type="ECO:0000259" key="10">
    <source>
        <dbReference type="Pfam" id="PF00496"/>
    </source>
</evidence>
<dbReference type="InterPro" id="IPR039424">
    <property type="entry name" value="SBP_5"/>
</dbReference>
<feature type="signal peptide" evidence="9">
    <location>
        <begin position="1"/>
        <end position="27"/>
    </location>
</feature>
<evidence type="ECO:0000256" key="7">
    <source>
        <dbReference type="ARBA" id="ARBA00023288"/>
    </source>
</evidence>
<organism evidence="11 12">
    <name type="scientific">Oceanobacillus bengalensis</name>
    <dbReference type="NCBI Taxonomy" id="1435466"/>
    <lineage>
        <taxon>Bacteria</taxon>
        <taxon>Bacillati</taxon>
        <taxon>Bacillota</taxon>
        <taxon>Bacilli</taxon>
        <taxon>Bacillales</taxon>
        <taxon>Bacillaceae</taxon>
        <taxon>Oceanobacillus</taxon>
    </lineage>
</organism>
<dbReference type="PANTHER" id="PTHR30290:SF10">
    <property type="entry name" value="PERIPLASMIC OLIGOPEPTIDE-BINDING PROTEIN-RELATED"/>
    <property type="match status" value="1"/>
</dbReference>
<sequence length="555" mass="62283">MKRNILKKWGILLLAILLLSACNFTGSSDSGETSTSGEGNTSDDATTGNEEKVLNLSMENDIPDLNQVTTTDGISFDILNNIMEGLYRLDAENNPQPAMAESVDISDDKLTYTFHLRDGIKWSNGEDVTAHDFVYSWLRALHPDTSGSYSFILSDYIVGAEEYANGEGAEEEVAIIAEDDKTLVVEIKEPTPYFLGLTAFATYFPLNEDFMNEVGTQFALNHESILYNGPFVLTEYDQAMGVTMVKNDQYWDIENVDVDEVSMKVIKEKSTELNLYEAGELDRITLSSNDVNEFKDSEEFGTETEFTSWYLQFNLGKAPFDNENIRKAFQLAVNPEILATNVLNNGSEPAYSLLPPDMQGIGDQSFREIAGEVIEPDFDIAKEYLEKGLEEIGGELPEIEILTADDTVAKDGATFVQSQVKENLGVDISIVTKPYSGRLDAMREDDFQFVISKWGADYNDAMTYLDLWVGDPASAFRGNYHNPEYMDLVYQAKEETDEQKRIELLIEAERILLEEDAVLGPLYYQGSAYLQKTHIQNLVVHPYGARLDLKYVTIN</sequence>
<dbReference type="GO" id="GO:0043190">
    <property type="term" value="C:ATP-binding cassette (ABC) transporter complex"/>
    <property type="evidence" value="ECO:0007669"/>
    <property type="project" value="InterPro"/>
</dbReference>
<dbReference type="Pfam" id="PF00496">
    <property type="entry name" value="SBP_bac_5"/>
    <property type="match status" value="1"/>
</dbReference>
<evidence type="ECO:0000256" key="5">
    <source>
        <dbReference type="ARBA" id="ARBA00022856"/>
    </source>
</evidence>
<dbReference type="FunFam" id="3.10.105.10:FF:000001">
    <property type="entry name" value="Oligopeptide ABC transporter, oligopeptide-binding protein"/>
    <property type="match status" value="1"/>
</dbReference>
<protein>
    <submittedName>
        <fullName evidence="11">Peptide ABC transporter substrate-binding protein</fullName>
    </submittedName>
</protein>
<dbReference type="GO" id="GO:0030288">
    <property type="term" value="C:outer membrane-bounded periplasmic space"/>
    <property type="evidence" value="ECO:0007669"/>
    <property type="project" value="UniProtKB-ARBA"/>
</dbReference>
<keyword evidence="4 9" id="KW-0732">Signal</keyword>
<evidence type="ECO:0000256" key="9">
    <source>
        <dbReference type="SAM" id="SignalP"/>
    </source>
</evidence>
<reference evidence="11 12" key="1">
    <citation type="journal article" date="2015" name="Antonie Van Leeuwenhoek">
        <title>Oceanobacillus bengalensis sp. nov., a bacterium isolated from seawater of the Bay of Bengal.</title>
        <authorList>
            <person name="Yongchang O."/>
            <person name="Xiang W."/>
            <person name="Wang G."/>
        </authorList>
    </citation>
    <scope>NUCLEOTIDE SEQUENCE [LARGE SCALE GENOMIC DNA]</scope>
    <source>
        <strain evidence="11 12">MCCC 1K00260</strain>
    </source>
</reference>
<name>A0A494Z246_9BACI</name>
<comment type="similarity">
    <text evidence="2">Belongs to the bacterial solute-binding protein 5 family.</text>
</comment>
<dbReference type="PROSITE" id="PS51257">
    <property type="entry name" value="PROKAR_LIPOPROTEIN"/>
    <property type="match status" value="1"/>
</dbReference>
<keyword evidence="12" id="KW-1185">Reference proteome</keyword>
<evidence type="ECO:0000313" key="12">
    <source>
        <dbReference type="Proteomes" id="UP000281813"/>
    </source>
</evidence>
<keyword evidence="7" id="KW-0449">Lipoprotein</keyword>
<dbReference type="Gene3D" id="3.40.190.10">
    <property type="entry name" value="Periplasmic binding protein-like II"/>
    <property type="match status" value="1"/>
</dbReference>
<dbReference type="EMBL" id="RBZO01000008">
    <property type="protein sequence ID" value="RKQ16555.1"/>
    <property type="molecule type" value="Genomic_DNA"/>
</dbReference>
<feature type="domain" description="Solute-binding protein family 5" evidence="10">
    <location>
        <begin position="95"/>
        <end position="472"/>
    </location>
</feature>
<dbReference type="SUPFAM" id="SSF53850">
    <property type="entry name" value="Periplasmic binding protein-like II"/>
    <property type="match status" value="1"/>
</dbReference>
<comment type="subcellular location">
    <subcellularLocation>
        <location evidence="1">Cell membrane</location>
        <topology evidence="1">Lipid-anchor</topology>
    </subcellularLocation>
</comment>
<evidence type="ECO:0000256" key="8">
    <source>
        <dbReference type="SAM" id="MobiDB-lite"/>
    </source>
</evidence>
<evidence type="ECO:0000256" key="3">
    <source>
        <dbReference type="ARBA" id="ARBA00022448"/>
    </source>
</evidence>
<dbReference type="Proteomes" id="UP000281813">
    <property type="component" value="Unassembled WGS sequence"/>
</dbReference>
<evidence type="ECO:0000256" key="1">
    <source>
        <dbReference type="ARBA" id="ARBA00004193"/>
    </source>
</evidence>
<dbReference type="OrthoDB" id="9801912at2"/>
<dbReference type="CDD" id="cd08504">
    <property type="entry name" value="PBP2_OppA"/>
    <property type="match status" value="1"/>
</dbReference>
<dbReference type="FunFam" id="3.90.76.10:FF:000001">
    <property type="entry name" value="Oligopeptide ABC transporter substrate-binding protein"/>
    <property type="match status" value="1"/>
</dbReference>
<dbReference type="InterPro" id="IPR000914">
    <property type="entry name" value="SBP_5_dom"/>
</dbReference>
<dbReference type="PROSITE" id="PS01040">
    <property type="entry name" value="SBP_BACTERIAL_5"/>
    <property type="match status" value="1"/>
</dbReference>
<dbReference type="Gene3D" id="3.90.76.10">
    <property type="entry name" value="Dipeptide-binding Protein, Domain 1"/>
    <property type="match status" value="1"/>
</dbReference>